<comment type="caution">
    <text evidence="1">The sequence shown here is derived from an EMBL/GenBank/DDBJ whole genome shotgun (WGS) entry which is preliminary data.</text>
</comment>
<evidence type="ECO:0000313" key="1">
    <source>
        <dbReference type="EMBL" id="KAA8893395.1"/>
    </source>
</evidence>
<name>A0A5J5ECX4_9PEZI</name>
<sequence length="300" mass="32678">MVYPKVLESAQHFPSIGLSANRNYQCSETCALAYIAKPHCQCMVRDWESVLRDPAFWACNVRDLRVSTFKQLTADITSFCTALCRNRQALDELQIRIKEVIHPLAMEACTQEEVFRAQQTAIHDRIALVTAHWQDNLRLKNIFMFSKQPPAADSTLHLSPVRIIAACVVSTFAIVFSSAISVVTTAIVTTPFVTIIISNSFYSSGSSCLSGSSCSSGSSCPSREFCSSTTSCCCGTSCSSVTSFSFGTSFSSSTSCCSGSPSFNRFTALTTCCLCSLVACLTFTSCHHEVLPTYYVTTPQ</sequence>
<gene>
    <name evidence="1" type="ORF">FN846DRAFT_896011</name>
</gene>
<organism evidence="1 2">
    <name type="scientific">Sphaerosporella brunnea</name>
    <dbReference type="NCBI Taxonomy" id="1250544"/>
    <lineage>
        <taxon>Eukaryota</taxon>
        <taxon>Fungi</taxon>
        <taxon>Dikarya</taxon>
        <taxon>Ascomycota</taxon>
        <taxon>Pezizomycotina</taxon>
        <taxon>Pezizomycetes</taxon>
        <taxon>Pezizales</taxon>
        <taxon>Pyronemataceae</taxon>
        <taxon>Sphaerosporella</taxon>
    </lineage>
</organism>
<dbReference type="Proteomes" id="UP000326924">
    <property type="component" value="Unassembled WGS sequence"/>
</dbReference>
<keyword evidence="2" id="KW-1185">Reference proteome</keyword>
<dbReference type="EMBL" id="VXIS01000450">
    <property type="protein sequence ID" value="KAA8893395.1"/>
    <property type="molecule type" value="Genomic_DNA"/>
</dbReference>
<protein>
    <submittedName>
        <fullName evidence="1">Uncharacterized protein</fullName>
    </submittedName>
</protein>
<proteinExistence type="predicted"/>
<dbReference type="InParanoid" id="A0A5J5ECX4"/>
<reference evidence="1 2" key="1">
    <citation type="submission" date="2019-09" db="EMBL/GenBank/DDBJ databases">
        <title>Draft genome of the ectomycorrhizal ascomycete Sphaerosporella brunnea.</title>
        <authorList>
            <consortium name="DOE Joint Genome Institute"/>
            <person name="Benucci G.M."/>
            <person name="Marozzi G."/>
            <person name="Antonielli L."/>
            <person name="Sanchez S."/>
            <person name="Marco P."/>
            <person name="Wang X."/>
            <person name="Falini L.B."/>
            <person name="Barry K."/>
            <person name="Haridas S."/>
            <person name="Lipzen A."/>
            <person name="Labutti K."/>
            <person name="Grigoriev I.V."/>
            <person name="Murat C."/>
            <person name="Martin F."/>
            <person name="Albertini E."/>
            <person name="Donnini D."/>
            <person name="Bonito G."/>
        </authorList>
    </citation>
    <scope>NUCLEOTIDE SEQUENCE [LARGE SCALE GENOMIC DNA]</scope>
    <source>
        <strain evidence="1 2">Sb_GMNB300</strain>
    </source>
</reference>
<dbReference type="AlphaFoldDB" id="A0A5J5ECX4"/>
<evidence type="ECO:0000313" key="2">
    <source>
        <dbReference type="Proteomes" id="UP000326924"/>
    </source>
</evidence>
<accession>A0A5J5ECX4</accession>